<organism evidence="1 2">
    <name type="scientific">Methylocucumis oryzae</name>
    <dbReference type="NCBI Taxonomy" id="1632867"/>
    <lineage>
        <taxon>Bacteria</taxon>
        <taxon>Pseudomonadati</taxon>
        <taxon>Pseudomonadota</taxon>
        <taxon>Gammaproteobacteria</taxon>
        <taxon>Methylococcales</taxon>
        <taxon>Methylococcaceae</taxon>
        <taxon>Methylocucumis</taxon>
    </lineage>
</organism>
<dbReference type="PATRIC" id="fig|1632867.3.peg.1437"/>
<sequence length="277" mass="32234">MYRETLACLSQDTYPLGHSTNLIGIPTAILADPIFNQHPKPLHISGTRESAASLFTQLAKQNCLEACHRIFQDYMCVIFGHETEQRLGVDKHGRRRYKNSYLKLIQDWGLDSNNAQAAVLKGWVESRFGLFPTFHKRRLLSFISKDWVDYLEEKMNSRYHNNCIFMQLDLLYEYCQWIIERFQFPALSHKTLFRGVNQLDAWTLQPADHPYQLMRLNSVNSFTDKRSIASEFGSYILEVEVPMVKLLFFSDLLSHHGLHGEAEYIVIGGDYYVKVSR</sequence>
<evidence type="ECO:0000313" key="2">
    <source>
        <dbReference type="Proteomes" id="UP000033684"/>
    </source>
</evidence>
<name>A0A0F3IGP8_9GAMM</name>
<accession>A0A0F3IGP8</accession>
<keyword evidence="1" id="KW-0808">Transferase</keyword>
<dbReference type="Pfam" id="PF07357">
    <property type="entry name" value="DRAT"/>
    <property type="match status" value="1"/>
</dbReference>
<gene>
    <name evidence="1" type="ORF">VZ94_14580</name>
</gene>
<keyword evidence="2" id="KW-1185">Reference proteome</keyword>
<dbReference type="Proteomes" id="UP000033684">
    <property type="component" value="Unassembled WGS sequence"/>
</dbReference>
<dbReference type="GO" id="GO:0030701">
    <property type="term" value="F:NAD+-dinitrogen-reductase ADP-D-ribosyltransferase activity"/>
    <property type="evidence" value="ECO:0007669"/>
    <property type="project" value="InterPro"/>
</dbReference>
<dbReference type="RefSeq" id="WP_045779789.1">
    <property type="nucleotide sequence ID" value="NZ_LAJX01000150.1"/>
</dbReference>
<evidence type="ECO:0000313" key="1">
    <source>
        <dbReference type="EMBL" id="KJV05936.1"/>
    </source>
</evidence>
<dbReference type="EMBL" id="LAJX01000150">
    <property type="protein sequence ID" value="KJV05936.1"/>
    <property type="molecule type" value="Genomic_DNA"/>
</dbReference>
<dbReference type="AlphaFoldDB" id="A0A0F3IGP8"/>
<protein>
    <submittedName>
        <fullName evidence="1">NAD(+)--dinitrogen-reductase ADP-D-ribosyltransferase</fullName>
    </submittedName>
</protein>
<proteinExistence type="predicted"/>
<reference evidence="1 2" key="2">
    <citation type="journal article" date="2016" name="Microb. Ecol.">
        <title>Genome Characteristics of a Novel Type I Methanotroph (Sn10-6) Isolated from a Flooded Indian Rice Field.</title>
        <authorList>
            <person name="Rahalkar M.C."/>
            <person name="Pandit P.S."/>
            <person name="Dhakephalkar P.K."/>
            <person name="Pore S."/>
            <person name="Arora P."/>
            <person name="Kapse N."/>
        </authorList>
    </citation>
    <scope>NUCLEOTIDE SEQUENCE [LARGE SCALE GENOMIC DNA]</scope>
    <source>
        <strain evidence="1 2">Sn10-6</strain>
    </source>
</reference>
<dbReference type="GO" id="GO:0009399">
    <property type="term" value="P:nitrogen fixation"/>
    <property type="evidence" value="ECO:0007669"/>
    <property type="project" value="InterPro"/>
</dbReference>
<dbReference type="OrthoDB" id="183043at2"/>
<dbReference type="InterPro" id="IPR009953">
    <property type="entry name" value="DRA_trans"/>
</dbReference>
<comment type="caution">
    <text evidence="1">The sequence shown here is derived from an EMBL/GenBank/DDBJ whole genome shotgun (WGS) entry which is preliminary data.</text>
</comment>
<reference evidence="2" key="1">
    <citation type="submission" date="2015-03" db="EMBL/GenBank/DDBJ databases">
        <title>Draft genome sequence of a novel methanotroph (Sn10-6) isolated from flooded ricefield rhizosphere in India.</title>
        <authorList>
            <person name="Pandit P.S."/>
            <person name="Pore S.D."/>
            <person name="Arora P."/>
            <person name="Kapse N.G."/>
            <person name="Dhakephalkar P.K."/>
            <person name="Rahalkar M.C."/>
        </authorList>
    </citation>
    <scope>NUCLEOTIDE SEQUENCE [LARGE SCALE GENOMIC DNA]</scope>
    <source>
        <strain evidence="2">Sn10-6</strain>
    </source>
</reference>